<dbReference type="PANTHER" id="PTHR28232">
    <property type="entry name" value="TRANSCRIPTIONAL REGULATORY PROTEIN RXT2"/>
    <property type="match status" value="1"/>
</dbReference>
<evidence type="ECO:0000313" key="4">
    <source>
        <dbReference type="Proteomes" id="UP001345013"/>
    </source>
</evidence>
<dbReference type="PANTHER" id="PTHR28232:SF1">
    <property type="entry name" value="TRANSCRIPTIONAL REGULATORY PROTEIN RXT2"/>
    <property type="match status" value="1"/>
</dbReference>
<feature type="region of interest" description="Disordered" evidence="1">
    <location>
        <begin position="554"/>
        <end position="591"/>
    </location>
</feature>
<dbReference type="InterPro" id="IPR013904">
    <property type="entry name" value="RXT2_N"/>
</dbReference>
<reference evidence="3 4" key="1">
    <citation type="submission" date="2023-08" db="EMBL/GenBank/DDBJ databases">
        <title>Black Yeasts Isolated from many extreme environments.</title>
        <authorList>
            <person name="Coleine C."/>
            <person name="Stajich J.E."/>
            <person name="Selbmann L."/>
        </authorList>
    </citation>
    <scope>NUCLEOTIDE SEQUENCE [LARGE SCALE GENOMIC DNA]</scope>
    <source>
        <strain evidence="3 4">CCFEE 5885</strain>
    </source>
</reference>
<feature type="compositionally biased region" description="Basic residues" evidence="1">
    <location>
        <begin position="581"/>
        <end position="591"/>
    </location>
</feature>
<feature type="region of interest" description="Disordered" evidence="1">
    <location>
        <begin position="18"/>
        <end position="45"/>
    </location>
</feature>
<keyword evidence="4" id="KW-1185">Reference proteome</keyword>
<name>A0ABR0JWY8_9EURO</name>
<feature type="region of interest" description="Disordered" evidence="1">
    <location>
        <begin position="323"/>
        <end position="422"/>
    </location>
</feature>
<feature type="compositionally biased region" description="Low complexity" evidence="1">
    <location>
        <begin position="413"/>
        <end position="422"/>
    </location>
</feature>
<proteinExistence type="predicted"/>
<evidence type="ECO:0000256" key="1">
    <source>
        <dbReference type="SAM" id="MobiDB-lite"/>
    </source>
</evidence>
<dbReference type="Pfam" id="PF08595">
    <property type="entry name" value="RXT2_N"/>
    <property type="match status" value="1"/>
</dbReference>
<feature type="domain" description="Transcriptional regulatory protein RXT2 N-terminal" evidence="2">
    <location>
        <begin position="35"/>
        <end position="183"/>
    </location>
</feature>
<gene>
    <name evidence="3" type="ORF">LTR24_009981</name>
</gene>
<organism evidence="3 4">
    <name type="scientific">Lithohypha guttulata</name>
    <dbReference type="NCBI Taxonomy" id="1690604"/>
    <lineage>
        <taxon>Eukaryota</taxon>
        <taxon>Fungi</taxon>
        <taxon>Dikarya</taxon>
        <taxon>Ascomycota</taxon>
        <taxon>Pezizomycotina</taxon>
        <taxon>Eurotiomycetes</taxon>
        <taxon>Chaetothyriomycetidae</taxon>
        <taxon>Chaetothyriales</taxon>
        <taxon>Trichomeriaceae</taxon>
        <taxon>Lithohypha</taxon>
    </lineage>
</organism>
<feature type="compositionally biased region" description="Low complexity" evidence="1">
    <location>
        <begin position="391"/>
        <end position="406"/>
    </location>
</feature>
<feature type="region of interest" description="Disordered" evidence="1">
    <location>
        <begin position="97"/>
        <end position="117"/>
    </location>
</feature>
<feature type="compositionally biased region" description="Gly residues" evidence="1">
    <location>
        <begin position="557"/>
        <end position="572"/>
    </location>
</feature>
<dbReference type="Proteomes" id="UP001345013">
    <property type="component" value="Unassembled WGS sequence"/>
</dbReference>
<feature type="compositionally biased region" description="Polar residues" evidence="1">
    <location>
        <begin position="26"/>
        <end position="38"/>
    </location>
</feature>
<evidence type="ECO:0000259" key="2">
    <source>
        <dbReference type="Pfam" id="PF08595"/>
    </source>
</evidence>
<sequence length="591" mass="64677">MPPQHVEMAETAAAFRRKLRQDKESSQSQPAQIATNRGNKLRPGARYVHAGSLPWRYGASKERHGAGERSTWTEKVNHAGFDRDILTRNPRRYNEYGDELEDSESDAEADADADEENPYGEIKLEELLRPLTHPSELANHPTMAQAYLDPALPDMVLATDAKIREERNNLSRAKSLYRYFTGDETWIPCERVEVESDWELFEPNTRYTARLDTGESPTKRRRLDLDGEVDGDVQIADAFQGQGGAEDVLNGTLNDLQEKAGEDGTEAEITDLPEAQTGDISMTEVDDAQPELVSLTQTNGVHDQEDAETETKLPDLLAHQETGYNADAGTGTGTTHPVEQGTYDGPHTAMDQTSPNIPNHHDETAEDGDNEEDEEAETTSTPPPPPRRITRALAAEAETASTAQVASPPPTSPTLSSHSPSTFEPHPLFLLPHQLATAHTPHHAYPMLSLSLVHSGLPPEELLETRKLLSLYIQKSEETIRGRENILGKLIKAKRRRERLWEWCVAEGHVGEMSDGEDWIDDVYWGLTAGELRKGRDEDASAVVEGVAAAANANATGEGGAGGGTGTAGGEGETSVIMGGRKGKRRGRAKD</sequence>
<dbReference type="InterPro" id="IPR039602">
    <property type="entry name" value="Rxt2"/>
</dbReference>
<protein>
    <recommendedName>
        <fullName evidence="2">Transcriptional regulatory protein RXT2 N-terminal domain-containing protein</fullName>
    </recommendedName>
</protein>
<comment type="caution">
    <text evidence="3">The sequence shown here is derived from an EMBL/GenBank/DDBJ whole genome shotgun (WGS) entry which is preliminary data.</text>
</comment>
<accession>A0ABR0JWY8</accession>
<dbReference type="EMBL" id="JAVRRG010000257">
    <property type="protein sequence ID" value="KAK5075684.1"/>
    <property type="molecule type" value="Genomic_DNA"/>
</dbReference>
<evidence type="ECO:0000313" key="3">
    <source>
        <dbReference type="EMBL" id="KAK5075684.1"/>
    </source>
</evidence>
<feature type="compositionally biased region" description="Acidic residues" evidence="1">
    <location>
        <begin position="364"/>
        <end position="377"/>
    </location>
</feature>